<dbReference type="RefSeq" id="WP_042312326.1">
    <property type="nucleotide sequence ID" value="NZ_CP026112.1"/>
</dbReference>
<protein>
    <submittedName>
        <fullName evidence="1">Uncharacterized protein</fullName>
    </submittedName>
</protein>
<sequence>MYADPVVRVVTRRQQAWRDAHERAEQSRTGDVFGWWLLMRVQGRIDGDSETCLRDALRAFNVVQVTPLPHSGE</sequence>
<accession>A0A2I8ETI1</accession>
<name>A0A2I8ETI1_9BURK</name>
<reference evidence="1 2" key="1">
    <citation type="submission" date="2018-01" db="EMBL/GenBank/DDBJ databases">
        <title>Species boundaries and ecological features among Paraburkholderia terrae DSMZ17804T, P. hospita DSMZ17164T and P. caribensis DSMZ13236T.</title>
        <authorList>
            <person name="Pratama A.A."/>
        </authorList>
    </citation>
    <scope>NUCLEOTIDE SEQUENCE [LARGE SCALE GENOMIC DNA]</scope>
    <source>
        <strain evidence="1 2">DSM 17804</strain>
    </source>
</reference>
<proteinExistence type="predicted"/>
<dbReference type="KEGG" id="pter:C2L65_25390"/>
<dbReference type="OrthoDB" id="9135473at2"/>
<dbReference type="AlphaFoldDB" id="A0A2I8ETI1"/>
<dbReference type="Proteomes" id="UP000243502">
    <property type="component" value="Chromosome 2"/>
</dbReference>
<gene>
    <name evidence="1" type="ORF">C2L65_25390</name>
</gene>
<organism evidence="1 2">
    <name type="scientific">Paraburkholderia terrae</name>
    <dbReference type="NCBI Taxonomy" id="311230"/>
    <lineage>
        <taxon>Bacteria</taxon>
        <taxon>Pseudomonadati</taxon>
        <taxon>Pseudomonadota</taxon>
        <taxon>Betaproteobacteria</taxon>
        <taxon>Burkholderiales</taxon>
        <taxon>Burkholderiaceae</taxon>
        <taxon>Paraburkholderia</taxon>
    </lineage>
</organism>
<evidence type="ECO:0000313" key="2">
    <source>
        <dbReference type="Proteomes" id="UP000243502"/>
    </source>
</evidence>
<dbReference type="EMBL" id="CP026112">
    <property type="protein sequence ID" value="AUT62907.1"/>
    <property type="molecule type" value="Genomic_DNA"/>
</dbReference>
<evidence type="ECO:0000313" key="1">
    <source>
        <dbReference type="EMBL" id="AUT62907.1"/>
    </source>
</evidence>